<organism evidence="1 2">
    <name type="scientific">Dermacentor silvarum</name>
    <name type="common">Tick</name>
    <dbReference type="NCBI Taxonomy" id="543639"/>
    <lineage>
        <taxon>Eukaryota</taxon>
        <taxon>Metazoa</taxon>
        <taxon>Ecdysozoa</taxon>
        <taxon>Arthropoda</taxon>
        <taxon>Chelicerata</taxon>
        <taxon>Arachnida</taxon>
        <taxon>Acari</taxon>
        <taxon>Parasitiformes</taxon>
        <taxon>Ixodida</taxon>
        <taxon>Ixodoidea</taxon>
        <taxon>Ixodidae</taxon>
        <taxon>Rhipicephalinae</taxon>
        <taxon>Dermacentor</taxon>
    </lineage>
</organism>
<protein>
    <submittedName>
        <fullName evidence="1">Uncharacterized protein</fullName>
    </submittedName>
</protein>
<dbReference type="Proteomes" id="UP000821865">
    <property type="component" value="Chromosome 8"/>
</dbReference>
<gene>
    <name evidence="1" type="ORF">HPB49_000037</name>
</gene>
<keyword evidence="2" id="KW-1185">Reference proteome</keyword>
<accession>A0ACB8C6M8</accession>
<evidence type="ECO:0000313" key="2">
    <source>
        <dbReference type="Proteomes" id="UP000821865"/>
    </source>
</evidence>
<comment type="caution">
    <text evidence="1">The sequence shown here is derived from an EMBL/GenBank/DDBJ whole genome shotgun (WGS) entry which is preliminary data.</text>
</comment>
<sequence length="406" mass="44178">MDEQCSSAGSASVPSTESSSSSRVVDVPIIVPAFVFSLGYGEGALMDPSKQRSAFDDSPCSDEQAVSTFSAGLGGEAIERGRQGTVEESQNQQQAVSSSSRGFGGESVISHLGRQDAPSSMLSSVRHSPASSSLRFSDKDFMNHKEQRASLSSFGHSDGDIMNQLVPQRMFEKPLELCHQQHSVPNLGSGDHEFAKHLEPQDAFGETLDRDQQPAFLYNLGLRDKSIADRKDSLHAPLRPDETYESTLNQLRCHDELKNQTNGETQPSADQSSAADTFQQSTQQSIVECHPPDTNQKASHAFEDAEPLVIDLTPVSPSSPPSWQINGEGQLKEQDALEELLKSQQPEELVTDSTSAVSQQPPEHKTEFDDSPIEQEKMESDLAAVLFGTDERTMSLEASLHTPSSD</sequence>
<evidence type="ECO:0000313" key="1">
    <source>
        <dbReference type="EMBL" id="KAH7936485.1"/>
    </source>
</evidence>
<proteinExistence type="predicted"/>
<dbReference type="EMBL" id="CM023477">
    <property type="protein sequence ID" value="KAH7936485.1"/>
    <property type="molecule type" value="Genomic_DNA"/>
</dbReference>
<reference evidence="1" key="1">
    <citation type="submission" date="2020-05" db="EMBL/GenBank/DDBJ databases">
        <title>Large-scale comparative analyses of tick genomes elucidate their genetic diversity and vector capacities.</title>
        <authorList>
            <person name="Jia N."/>
            <person name="Wang J."/>
            <person name="Shi W."/>
            <person name="Du L."/>
            <person name="Sun Y."/>
            <person name="Zhan W."/>
            <person name="Jiang J."/>
            <person name="Wang Q."/>
            <person name="Zhang B."/>
            <person name="Ji P."/>
            <person name="Sakyi L.B."/>
            <person name="Cui X."/>
            <person name="Yuan T."/>
            <person name="Jiang B."/>
            <person name="Yang W."/>
            <person name="Lam T.T.-Y."/>
            <person name="Chang Q."/>
            <person name="Ding S."/>
            <person name="Wang X."/>
            <person name="Zhu J."/>
            <person name="Ruan X."/>
            <person name="Zhao L."/>
            <person name="Wei J."/>
            <person name="Que T."/>
            <person name="Du C."/>
            <person name="Cheng J."/>
            <person name="Dai P."/>
            <person name="Han X."/>
            <person name="Huang E."/>
            <person name="Gao Y."/>
            <person name="Liu J."/>
            <person name="Shao H."/>
            <person name="Ye R."/>
            <person name="Li L."/>
            <person name="Wei W."/>
            <person name="Wang X."/>
            <person name="Wang C."/>
            <person name="Yang T."/>
            <person name="Huo Q."/>
            <person name="Li W."/>
            <person name="Guo W."/>
            <person name="Chen H."/>
            <person name="Zhou L."/>
            <person name="Ni X."/>
            <person name="Tian J."/>
            <person name="Zhou Y."/>
            <person name="Sheng Y."/>
            <person name="Liu T."/>
            <person name="Pan Y."/>
            <person name="Xia L."/>
            <person name="Li J."/>
            <person name="Zhao F."/>
            <person name="Cao W."/>
        </authorList>
    </citation>
    <scope>NUCLEOTIDE SEQUENCE</scope>
    <source>
        <strain evidence="1">Dsil-2018</strain>
    </source>
</reference>
<name>A0ACB8C6M8_DERSI</name>